<gene>
    <name evidence="1" type="ORF">BDD14_6514</name>
</gene>
<dbReference type="AlphaFoldDB" id="A0A4Q7Y067"/>
<keyword evidence="2" id="KW-1185">Reference proteome</keyword>
<evidence type="ECO:0000313" key="1">
    <source>
        <dbReference type="EMBL" id="RZU28929.1"/>
    </source>
</evidence>
<evidence type="ECO:0000313" key="2">
    <source>
        <dbReference type="Proteomes" id="UP000292958"/>
    </source>
</evidence>
<dbReference type="RefSeq" id="WP_130425326.1">
    <property type="nucleotide sequence ID" value="NZ_SHKW01000008.1"/>
</dbReference>
<organism evidence="1 2">
    <name type="scientific">Edaphobacter modestus</name>
    <dbReference type="NCBI Taxonomy" id="388466"/>
    <lineage>
        <taxon>Bacteria</taxon>
        <taxon>Pseudomonadati</taxon>
        <taxon>Acidobacteriota</taxon>
        <taxon>Terriglobia</taxon>
        <taxon>Terriglobales</taxon>
        <taxon>Acidobacteriaceae</taxon>
        <taxon>Edaphobacter</taxon>
    </lineage>
</organism>
<dbReference type="EMBL" id="SHKW01000008">
    <property type="protein sequence ID" value="RZU28929.1"/>
    <property type="molecule type" value="Genomic_DNA"/>
</dbReference>
<proteinExistence type="predicted"/>
<protein>
    <submittedName>
        <fullName evidence="1">Uncharacterized protein</fullName>
    </submittedName>
</protein>
<name>A0A4Q7Y067_9BACT</name>
<comment type="caution">
    <text evidence="1">The sequence shown here is derived from an EMBL/GenBank/DDBJ whole genome shotgun (WGS) entry which is preliminary data.</text>
</comment>
<sequence>MRANVNIDADAYSFASTYASAKGIPLGAAISELLRRAEQAPEPPSSMLKTNRLGLFVKAKTSQAITPEMVKELSEDDLD</sequence>
<dbReference type="OrthoDB" id="122674at2"/>
<dbReference type="Proteomes" id="UP000292958">
    <property type="component" value="Unassembled WGS sequence"/>
</dbReference>
<reference evidence="1 2" key="1">
    <citation type="submission" date="2019-02" db="EMBL/GenBank/DDBJ databases">
        <title>Genomic Encyclopedia of Archaeal and Bacterial Type Strains, Phase II (KMG-II): from individual species to whole genera.</title>
        <authorList>
            <person name="Goeker M."/>
        </authorList>
    </citation>
    <scope>NUCLEOTIDE SEQUENCE [LARGE SCALE GENOMIC DNA]</scope>
    <source>
        <strain evidence="1 2">DSM 18101</strain>
    </source>
</reference>
<accession>A0A4Q7Y067</accession>